<dbReference type="Gene3D" id="3.30.750.170">
    <property type="match status" value="1"/>
</dbReference>
<proteinExistence type="predicted"/>
<dbReference type="AlphaFoldDB" id="A0A9J6ZPU1"/>
<dbReference type="GO" id="GO:0007165">
    <property type="term" value="P:signal transduction"/>
    <property type="evidence" value="ECO:0007669"/>
    <property type="project" value="TreeGrafter"/>
</dbReference>
<name>A0A9J6ZPU1_9BACT</name>
<dbReference type="Pfam" id="PF03572">
    <property type="entry name" value="Peptidase_S41"/>
    <property type="match status" value="1"/>
</dbReference>
<dbReference type="SUPFAM" id="SSF52096">
    <property type="entry name" value="ClpP/crotonase"/>
    <property type="match status" value="1"/>
</dbReference>
<gene>
    <name evidence="2" type="ORF">M9189_12375</name>
</gene>
<protein>
    <submittedName>
        <fullName evidence="2">S41 family peptidase</fullName>
    </submittedName>
</protein>
<dbReference type="EMBL" id="CP098400">
    <property type="protein sequence ID" value="URW79643.1"/>
    <property type="molecule type" value="Genomic_DNA"/>
</dbReference>
<dbReference type="Gene3D" id="2.30.42.10">
    <property type="match status" value="1"/>
</dbReference>
<reference evidence="2" key="2">
    <citation type="submission" date="2022-06" db="EMBL/GenBank/DDBJ databases">
        <title>Xiashengella guii gen. nov. sp. nov., a bacterium isolated form anaerobic digestion tank.</title>
        <authorList>
            <person name="Huang H."/>
        </authorList>
    </citation>
    <scope>NUCLEOTIDE SEQUENCE</scope>
    <source>
        <strain evidence="2">Ai-910</strain>
    </source>
</reference>
<dbReference type="InterPro" id="IPR036034">
    <property type="entry name" value="PDZ_sf"/>
</dbReference>
<dbReference type="PROSITE" id="PS50106">
    <property type="entry name" value="PDZ"/>
    <property type="match status" value="1"/>
</dbReference>
<dbReference type="SUPFAM" id="SSF50156">
    <property type="entry name" value="PDZ domain-like"/>
    <property type="match status" value="1"/>
</dbReference>
<dbReference type="GO" id="GO:0030288">
    <property type="term" value="C:outer membrane-bounded periplasmic space"/>
    <property type="evidence" value="ECO:0007669"/>
    <property type="project" value="TreeGrafter"/>
</dbReference>
<dbReference type="GO" id="GO:0004175">
    <property type="term" value="F:endopeptidase activity"/>
    <property type="evidence" value="ECO:0007669"/>
    <property type="project" value="TreeGrafter"/>
</dbReference>
<dbReference type="InterPro" id="IPR001478">
    <property type="entry name" value="PDZ"/>
</dbReference>
<dbReference type="PANTHER" id="PTHR32060:SF30">
    <property type="entry name" value="CARBOXY-TERMINAL PROCESSING PROTEASE CTPA"/>
    <property type="match status" value="1"/>
</dbReference>
<sequence>MKAFSKLRILHMTLAATILFTMVSCEDDEVPKKDNNSQEVDIVEINGFIYTNMNIYYYWNLDMPKIDYRTETNPEMYFYKLIKQPEDRYSFITDDVEELEKYFDGVVKSPGYSVQPYYFEQGSKQIIVFVEYVYANSPASEAGLKRGDMIYKINDQILDDQNYITLLSLEEKVITLGTIVQGEIVELSPKVTVKDKENLVQNPIVATNIIEEGGHKTGYLAYTSFIANYDDHLASVFQQFKAAGVTDLVLDLRYNGGGYVSSAQKLASMIAPASVNGEVLMYQKFNFLLKSINDTLLFKVDKASNLDLDRVYILTTGGTASASEIIIYGLEPYMEVIQIGETTYGKYHGSITISDNDIEPEKRRHSWAIQPIVMESDNANSSIDYLSGMKPDFEMKDNYYNADLGDPEEHFLAAALEHIYTGTISEETLKTVSLKSSGIISKPVMSLVNPLYGTMLVETPSLDK</sequence>
<dbReference type="Gene3D" id="3.90.226.10">
    <property type="entry name" value="2-enoyl-CoA Hydratase, Chain A, domain 1"/>
    <property type="match status" value="1"/>
</dbReference>
<dbReference type="InterPro" id="IPR041489">
    <property type="entry name" value="PDZ_6"/>
</dbReference>
<evidence type="ECO:0000259" key="1">
    <source>
        <dbReference type="PROSITE" id="PS50106"/>
    </source>
</evidence>
<dbReference type="PROSITE" id="PS51257">
    <property type="entry name" value="PROKAR_LIPOPROTEIN"/>
    <property type="match status" value="1"/>
</dbReference>
<dbReference type="RefSeq" id="WP_250723650.1">
    <property type="nucleotide sequence ID" value="NZ_CP098400.1"/>
</dbReference>
<dbReference type="CDD" id="cd07561">
    <property type="entry name" value="Peptidase_S41_CPP_like"/>
    <property type="match status" value="1"/>
</dbReference>
<dbReference type="GO" id="GO:0008236">
    <property type="term" value="F:serine-type peptidase activity"/>
    <property type="evidence" value="ECO:0007669"/>
    <property type="project" value="InterPro"/>
</dbReference>
<dbReference type="InterPro" id="IPR029045">
    <property type="entry name" value="ClpP/crotonase-like_dom_sf"/>
</dbReference>
<dbReference type="Pfam" id="PF18294">
    <property type="entry name" value="Pept_S41_N"/>
    <property type="match status" value="1"/>
</dbReference>
<dbReference type="SMART" id="SM00245">
    <property type="entry name" value="TSPc"/>
    <property type="match status" value="1"/>
</dbReference>
<accession>A0A9J6ZPU1</accession>
<dbReference type="KEGG" id="alkq:M9189_12375"/>
<reference evidence="2" key="1">
    <citation type="submission" date="2022-05" db="EMBL/GenBank/DDBJ databases">
        <authorList>
            <person name="Sun X."/>
        </authorList>
    </citation>
    <scope>NUCLEOTIDE SEQUENCE</scope>
    <source>
        <strain evidence="2">Ai-910</strain>
    </source>
</reference>
<dbReference type="SMART" id="SM00228">
    <property type="entry name" value="PDZ"/>
    <property type="match status" value="1"/>
</dbReference>
<evidence type="ECO:0000313" key="3">
    <source>
        <dbReference type="Proteomes" id="UP001056426"/>
    </source>
</evidence>
<dbReference type="InterPro" id="IPR005151">
    <property type="entry name" value="Tail-specific_protease"/>
</dbReference>
<dbReference type="InterPro" id="IPR041613">
    <property type="entry name" value="Pept_S41_N"/>
</dbReference>
<feature type="domain" description="PDZ" evidence="1">
    <location>
        <begin position="96"/>
        <end position="176"/>
    </location>
</feature>
<dbReference type="Pfam" id="PF17820">
    <property type="entry name" value="PDZ_6"/>
    <property type="match status" value="1"/>
</dbReference>
<keyword evidence="3" id="KW-1185">Reference proteome</keyword>
<organism evidence="2 3">
    <name type="scientific">Xiashengella succiniciproducens</name>
    <dbReference type="NCBI Taxonomy" id="2949635"/>
    <lineage>
        <taxon>Bacteria</taxon>
        <taxon>Pseudomonadati</taxon>
        <taxon>Bacteroidota</taxon>
        <taxon>Bacteroidia</taxon>
        <taxon>Marinilabiliales</taxon>
        <taxon>Marinilabiliaceae</taxon>
        <taxon>Xiashengella</taxon>
    </lineage>
</organism>
<evidence type="ECO:0000313" key="2">
    <source>
        <dbReference type="EMBL" id="URW79643.1"/>
    </source>
</evidence>
<dbReference type="Proteomes" id="UP001056426">
    <property type="component" value="Chromosome"/>
</dbReference>
<dbReference type="PANTHER" id="PTHR32060">
    <property type="entry name" value="TAIL-SPECIFIC PROTEASE"/>
    <property type="match status" value="1"/>
</dbReference>
<dbReference type="GO" id="GO:0006508">
    <property type="term" value="P:proteolysis"/>
    <property type="evidence" value="ECO:0007669"/>
    <property type="project" value="InterPro"/>
</dbReference>